<organism evidence="2 3">
    <name type="scientific">Fomitopsis schrenkii</name>
    <name type="common">Brown rot fungus</name>
    <dbReference type="NCBI Taxonomy" id="2126942"/>
    <lineage>
        <taxon>Eukaryota</taxon>
        <taxon>Fungi</taxon>
        <taxon>Dikarya</taxon>
        <taxon>Basidiomycota</taxon>
        <taxon>Agaricomycotina</taxon>
        <taxon>Agaricomycetes</taxon>
        <taxon>Polyporales</taxon>
        <taxon>Fomitopsis</taxon>
    </lineage>
</organism>
<feature type="compositionally biased region" description="Gly residues" evidence="1">
    <location>
        <begin position="59"/>
        <end position="68"/>
    </location>
</feature>
<reference evidence="2 3" key="1">
    <citation type="journal article" date="2012" name="Science">
        <title>The Paleozoic origin of enzymatic lignin decomposition reconstructed from 31 fungal genomes.</title>
        <authorList>
            <person name="Floudas D."/>
            <person name="Binder M."/>
            <person name="Riley R."/>
            <person name="Barry K."/>
            <person name="Blanchette R.A."/>
            <person name="Henrissat B."/>
            <person name="Martinez A.T."/>
            <person name="Otillar R."/>
            <person name="Spatafora J.W."/>
            <person name="Yadav J.S."/>
            <person name="Aerts A."/>
            <person name="Benoit I."/>
            <person name="Boyd A."/>
            <person name="Carlson A."/>
            <person name="Copeland A."/>
            <person name="Coutinho P.M."/>
            <person name="de Vries R.P."/>
            <person name="Ferreira P."/>
            <person name="Findley K."/>
            <person name="Foster B."/>
            <person name="Gaskell J."/>
            <person name="Glotzer D."/>
            <person name="Gorecki P."/>
            <person name="Heitman J."/>
            <person name="Hesse C."/>
            <person name="Hori C."/>
            <person name="Igarashi K."/>
            <person name="Jurgens J.A."/>
            <person name="Kallen N."/>
            <person name="Kersten P."/>
            <person name="Kohler A."/>
            <person name="Kuees U."/>
            <person name="Kumar T.K.A."/>
            <person name="Kuo A."/>
            <person name="LaButti K."/>
            <person name="Larrondo L.F."/>
            <person name="Lindquist E."/>
            <person name="Ling A."/>
            <person name="Lombard V."/>
            <person name="Lucas S."/>
            <person name="Lundell T."/>
            <person name="Martin R."/>
            <person name="McLaughlin D.J."/>
            <person name="Morgenstern I."/>
            <person name="Morin E."/>
            <person name="Murat C."/>
            <person name="Nagy L.G."/>
            <person name="Nolan M."/>
            <person name="Ohm R.A."/>
            <person name="Patyshakuliyeva A."/>
            <person name="Rokas A."/>
            <person name="Ruiz-Duenas F.J."/>
            <person name="Sabat G."/>
            <person name="Salamov A."/>
            <person name="Samejima M."/>
            <person name="Schmutz J."/>
            <person name="Slot J.C."/>
            <person name="St John F."/>
            <person name="Stenlid J."/>
            <person name="Sun H."/>
            <person name="Sun S."/>
            <person name="Syed K."/>
            <person name="Tsang A."/>
            <person name="Wiebenga A."/>
            <person name="Young D."/>
            <person name="Pisabarro A."/>
            <person name="Eastwood D.C."/>
            <person name="Martin F."/>
            <person name="Cullen D."/>
            <person name="Grigoriev I.V."/>
            <person name="Hibbett D.S."/>
        </authorList>
    </citation>
    <scope>NUCLEOTIDE SEQUENCE</scope>
    <source>
        <strain evidence="3">FP-58527</strain>
    </source>
</reference>
<dbReference type="AlphaFoldDB" id="S8G593"/>
<dbReference type="OrthoDB" id="3052842at2759"/>
<evidence type="ECO:0000256" key="1">
    <source>
        <dbReference type="SAM" id="MobiDB-lite"/>
    </source>
</evidence>
<feature type="region of interest" description="Disordered" evidence="1">
    <location>
        <begin position="1"/>
        <end position="78"/>
    </location>
</feature>
<feature type="compositionally biased region" description="Basic and acidic residues" evidence="1">
    <location>
        <begin position="15"/>
        <end position="30"/>
    </location>
</feature>
<keyword evidence="3" id="KW-1185">Reference proteome</keyword>
<feature type="compositionally biased region" description="Basic and acidic residues" evidence="1">
    <location>
        <begin position="43"/>
        <end position="58"/>
    </location>
</feature>
<sequence length="78" mass="8460">MATRAGGKLKPLKARRADEGDPQAPKKDPKEYDEEDAAFLQRKKQEEAALKAAREKGQSGRGAPGGGIKKYVCPVLHD</sequence>
<dbReference type="InterPro" id="IPR015157">
    <property type="entry name" value="TMA7"/>
</dbReference>
<dbReference type="PANTHER" id="PTHR28632">
    <property type="entry name" value="TRANSLATION MACHINERY-ASSOCIATED PROTEIN 7"/>
    <property type="match status" value="1"/>
</dbReference>
<evidence type="ECO:0000313" key="2">
    <source>
        <dbReference type="EMBL" id="EPT05400.1"/>
    </source>
</evidence>
<protein>
    <submittedName>
        <fullName evidence="2">Uncharacterized protein</fullName>
    </submittedName>
</protein>
<dbReference type="InParanoid" id="S8G593"/>
<dbReference type="EMBL" id="KE504123">
    <property type="protein sequence ID" value="EPT05400.1"/>
    <property type="molecule type" value="Genomic_DNA"/>
</dbReference>
<dbReference type="Pfam" id="PF09072">
    <property type="entry name" value="TMA7"/>
    <property type="match status" value="1"/>
</dbReference>
<dbReference type="Proteomes" id="UP000015241">
    <property type="component" value="Unassembled WGS sequence"/>
</dbReference>
<dbReference type="HOGENOM" id="CLU_184661_2_0_1"/>
<proteinExistence type="predicted"/>
<dbReference type="STRING" id="743788.S8G593"/>
<accession>S8G593</accession>
<name>S8G593_FOMSC</name>
<evidence type="ECO:0000313" key="3">
    <source>
        <dbReference type="Proteomes" id="UP000015241"/>
    </source>
</evidence>
<gene>
    <name evidence="2" type="ORF">FOMPIDRAFT_1111426</name>
</gene>